<feature type="transmembrane region" description="Helical" evidence="1">
    <location>
        <begin position="100"/>
        <end position="130"/>
    </location>
</feature>
<evidence type="ECO:0000313" key="2">
    <source>
        <dbReference type="EMBL" id="TQL47784.1"/>
    </source>
</evidence>
<sequence>MTEQSSLVRLVKRRGALAAAVIAVGVLAVIVVQGVLRGVTSTLFSLGMPDLGYVGTIWSDVTTSVALVEFPFAIGVFLCLWLVAPVAAELRLAHVITRSVLAAGAGAVLVLVVQGFQALVVGIWVGGGLFGASFPFSGFSGSDIGYRLGFAMQTAVGSFIDLVPLVVLAGVFLWMWLERHPVSHQVSGMLDEV</sequence>
<protein>
    <submittedName>
        <fullName evidence="2">Uncharacterized protein</fullName>
    </submittedName>
</protein>
<feature type="transmembrane region" description="Helical" evidence="1">
    <location>
        <begin position="150"/>
        <end position="177"/>
    </location>
</feature>
<accession>A0A542YIG0</accession>
<dbReference type="RefSeq" id="WP_141879999.1">
    <property type="nucleotide sequence ID" value="NZ_VFOM01000001.1"/>
</dbReference>
<keyword evidence="1" id="KW-0812">Transmembrane</keyword>
<keyword evidence="1" id="KW-0472">Membrane</keyword>
<gene>
    <name evidence="2" type="ORF">FB562_0854</name>
</gene>
<name>A0A542YIG0_9MICO</name>
<keyword evidence="3" id="KW-1185">Reference proteome</keyword>
<comment type="caution">
    <text evidence="2">The sequence shown here is derived from an EMBL/GenBank/DDBJ whole genome shotgun (WGS) entry which is preliminary data.</text>
</comment>
<dbReference type="Proteomes" id="UP000317998">
    <property type="component" value="Unassembled WGS sequence"/>
</dbReference>
<feature type="transmembrane region" description="Helical" evidence="1">
    <location>
        <begin position="16"/>
        <end position="36"/>
    </location>
</feature>
<proteinExistence type="predicted"/>
<reference evidence="2 3" key="1">
    <citation type="submission" date="2019-06" db="EMBL/GenBank/DDBJ databases">
        <title>Sequencing the genomes of 1000 actinobacteria strains.</title>
        <authorList>
            <person name="Klenk H.-P."/>
        </authorList>
    </citation>
    <scope>NUCLEOTIDE SEQUENCE [LARGE SCALE GENOMIC DNA]</scope>
    <source>
        <strain evidence="2 3">DSM 26477</strain>
    </source>
</reference>
<feature type="transmembrane region" description="Helical" evidence="1">
    <location>
        <begin position="70"/>
        <end position="88"/>
    </location>
</feature>
<evidence type="ECO:0000256" key="1">
    <source>
        <dbReference type="SAM" id="Phobius"/>
    </source>
</evidence>
<dbReference type="AlphaFoldDB" id="A0A542YIG0"/>
<keyword evidence="1" id="KW-1133">Transmembrane helix</keyword>
<dbReference type="OrthoDB" id="5111170at2"/>
<dbReference type="EMBL" id="VFOM01000001">
    <property type="protein sequence ID" value="TQL47784.1"/>
    <property type="molecule type" value="Genomic_DNA"/>
</dbReference>
<evidence type="ECO:0000313" key="3">
    <source>
        <dbReference type="Proteomes" id="UP000317998"/>
    </source>
</evidence>
<organism evidence="2 3">
    <name type="scientific">Homoserinimonas aerilata</name>
    <dbReference type="NCBI Taxonomy" id="1162970"/>
    <lineage>
        <taxon>Bacteria</taxon>
        <taxon>Bacillati</taxon>
        <taxon>Actinomycetota</taxon>
        <taxon>Actinomycetes</taxon>
        <taxon>Micrococcales</taxon>
        <taxon>Microbacteriaceae</taxon>
        <taxon>Homoserinimonas</taxon>
    </lineage>
</organism>